<reference evidence="2" key="1">
    <citation type="submission" date="2013-04" db="EMBL/GenBank/DDBJ databases">
        <authorList>
            <person name="Qu J."/>
            <person name="Murali S.C."/>
            <person name="Bandaranaike D."/>
            <person name="Bellair M."/>
            <person name="Blankenburg K."/>
            <person name="Chao H."/>
            <person name="Dinh H."/>
            <person name="Doddapaneni H."/>
            <person name="Downs B."/>
            <person name="Dugan-Rocha S."/>
            <person name="Elkadiri S."/>
            <person name="Gnanaolivu R.D."/>
            <person name="Hernandez B."/>
            <person name="Javaid M."/>
            <person name="Jayaseelan J.C."/>
            <person name="Lee S."/>
            <person name="Li M."/>
            <person name="Ming W."/>
            <person name="Munidasa M."/>
            <person name="Muniz J."/>
            <person name="Nguyen L."/>
            <person name="Ongeri F."/>
            <person name="Osuji N."/>
            <person name="Pu L.-L."/>
            <person name="Puazo M."/>
            <person name="Qu C."/>
            <person name="Quiroz J."/>
            <person name="Raj R."/>
            <person name="Weissenberger G."/>
            <person name="Xin Y."/>
            <person name="Zou X."/>
            <person name="Han Y."/>
            <person name="Richards S."/>
            <person name="Worley K."/>
            <person name="Muzny D."/>
            <person name="Gibbs R."/>
        </authorList>
    </citation>
    <scope>NUCLEOTIDE SEQUENCE</scope>
    <source>
        <strain evidence="2">Sampled in the wild</strain>
    </source>
</reference>
<proteinExistence type="predicted"/>
<evidence type="ECO:0000313" key="2">
    <source>
        <dbReference type="EMBL" id="KAG8233778.1"/>
    </source>
</evidence>
<reference evidence="2" key="2">
    <citation type="submission" date="2017-10" db="EMBL/GenBank/DDBJ databases">
        <title>Ladona fulva Genome sequencing and assembly.</title>
        <authorList>
            <person name="Murali S."/>
            <person name="Richards S."/>
            <person name="Bandaranaike D."/>
            <person name="Bellair M."/>
            <person name="Blankenburg K."/>
            <person name="Chao H."/>
            <person name="Dinh H."/>
            <person name="Doddapaneni H."/>
            <person name="Dugan-Rocha S."/>
            <person name="Elkadiri S."/>
            <person name="Gnanaolivu R."/>
            <person name="Hernandez B."/>
            <person name="Skinner E."/>
            <person name="Javaid M."/>
            <person name="Lee S."/>
            <person name="Li M."/>
            <person name="Ming W."/>
            <person name="Munidasa M."/>
            <person name="Muniz J."/>
            <person name="Nguyen L."/>
            <person name="Hughes D."/>
            <person name="Osuji N."/>
            <person name="Pu L.-L."/>
            <person name="Puazo M."/>
            <person name="Qu C."/>
            <person name="Quiroz J."/>
            <person name="Raj R."/>
            <person name="Weissenberger G."/>
            <person name="Xin Y."/>
            <person name="Zou X."/>
            <person name="Han Y."/>
            <person name="Worley K."/>
            <person name="Muzny D."/>
            <person name="Gibbs R."/>
        </authorList>
    </citation>
    <scope>NUCLEOTIDE SEQUENCE</scope>
    <source>
        <strain evidence="2">Sampled in the wild</strain>
    </source>
</reference>
<evidence type="ECO:0000256" key="1">
    <source>
        <dbReference type="SAM" id="MobiDB-lite"/>
    </source>
</evidence>
<dbReference type="EMBL" id="KZ308746">
    <property type="protein sequence ID" value="KAG8233778.1"/>
    <property type="molecule type" value="Genomic_DNA"/>
</dbReference>
<dbReference type="Proteomes" id="UP000792457">
    <property type="component" value="Unassembled WGS sequence"/>
</dbReference>
<name>A0A8K0P6A2_LADFU</name>
<comment type="caution">
    <text evidence="2">The sequence shown here is derived from an EMBL/GenBank/DDBJ whole genome shotgun (WGS) entry which is preliminary data.</text>
</comment>
<evidence type="ECO:0000313" key="3">
    <source>
        <dbReference type="Proteomes" id="UP000792457"/>
    </source>
</evidence>
<protein>
    <submittedName>
        <fullName evidence="2">Uncharacterized protein</fullName>
    </submittedName>
</protein>
<dbReference type="AlphaFoldDB" id="A0A8K0P6A2"/>
<accession>A0A8K0P6A2</accession>
<sequence length="117" mass="13089">MTTLDEQCNRDVPPVNKESPKKQCKQDVGSKQVPAACKQALQAPVYEIPTPGPSHFADLKHPRAAAGDAGYALLSNHKEPSIPWYKHHFLRQFLKCAFFFCVAVKIARDMSGHEIMK</sequence>
<feature type="region of interest" description="Disordered" evidence="1">
    <location>
        <begin position="1"/>
        <end position="28"/>
    </location>
</feature>
<organism evidence="2 3">
    <name type="scientific">Ladona fulva</name>
    <name type="common">Scarce chaser dragonfly</name>
    <name type="synonym">Libellula fulva</name>
    <dbReference type="NCBI Taxonomy" id="123851"/>
    <lineage>
        <taxon>Eukaryota</taxon>
        <taxon>Metazoa</taxon>
        <taxon>Ecdysozoa</taxon>
        <taxon>Arthropoda</taxon>
        <taxon>Hexapoda</taxon>
        <taxon>Insecta</taxon>
        <taxon>Pterygota</taxon>
        <taxon>Palaeoptera</taxon>
        <taxon>Odonata</taxon>
        <taxon>Epiprocta</taxon>
        <taxon>Anisoptera</taxon>
        <taxon>Libelluloidea</taxon>
        <taxon>Libellulidae</taxon>
        <taxon>Ladona</taxon>
    </lineage>
</organism>
<gene>
    <name evidence="2" type="ORF">J437_LFUL003849</name>
</gene>
<keyword evidence="3" id="KW-1185">Reference proteome</keyword>